<feature type="region of interest" description="Disordered" evidence="1">
    <location>
        <begin position="299"/>
        <end position="320"/>
    </location>
</feature>
<feature type="chain" id="PRO_5046306515" evidence="2">
    <location>
        <begin position="22"/>
        <end position="368"/>
    </location>
</feature>
<evidence type="ECO:0000313" key="3">
    <source>
        <dbReference type="EMBL" id="MBN0986901.1"/>
    </source>
</evidence>
<reference evidence="3 4" key="1">
    <citation type="submission" date="2021-02" db="EMBL/GenBank/DDBJ databases">
        <title>A novel species of genus Amphritea isolated from a fishpond in China.</title>
        <authorList>
            <person name="Lu H."/>
        </authorList>
    </citation>
    <scope>NUCLEOTIDE SEQUENCE [LARGE SCALE GENOMIC DNA]</scope>
    <source>
        <strain evidence="3 4">RP18W</strain>
    </source>
</reference>
<evidence type="ECO:0000256" key="2">
    <source>
        <dbReference type="SAM" id="SignalP"/>
    </source>
</evidence>
<keyword evidence="2" id="KW-0732">Signal</keyword>
<dbReference type="InterPro" id="IPR022529">
    <property type="entry name" value="DUF3530"/>
</dbReference>
<feature type="region of interest" description="Disordered" evidence="1">
    <location>
        <begin position="348"/>
        <end position="368"/>
    </location>
</feature>
<proteinExistence type="predicted"/>
<dbReference type="EMBL" id="JAFFZP010000006">
    <property type="protein sequence ID" value="MBN0986901.1"/>
    <property type="molecule type" value="Genomic_DNA"/>
</dbReference>
<protein>
    <submittedName>
        <fullName evidence="3">DUF3530 family protein</fullName>
    </submittedName>
</protein>
<organism evidence="3 4">
    <name type="scientific">Amphritea pacifica</name>
    <dbReference type="NCBI Taxonomy" id="2811233"/>
    <lineage>
        <taxon>Bacteria</taxon>
        <taxon>Pseudomonadati</taxon>
        <taxon>Pseudomonadota</taxon>
        <taxon>Gammaproteobacteria</taxon>
        <taxon>Oceanospirillales</taxon>
        <taxon>Oceanospirillaceae</taxon>
        <taxon>Amphritea</taxon>
    </lineage>
</organism>
<sequence length="368" mass="40536">MKPNKALIFALFLSSSATLHGAQGNDADQSSGENSAPENTETAAANNQTDAAVRIMPDLRQQQQQDLAQAQSPETEVIWLEAGEHKQLALLLRAASSSPAGSVLIFPDRATSADWPAIVHPLRTQLTEYGWNTLSITLPDQPEQQIPRRTLPTLQDIRKVQTPAGETNSNTSPQPADPTAIKDQQASDATTSVPDNANAEKRLLEYKKMVTALGQQASGQLADIQGDVQIILGVGEGAVWAMYYFMQDETQANRFLVLLDPAQVDDKNAPNLLQMISDAKSPILDLWFDRNSVQQQQASLRKRTARRSGNKGYRQIRLNQRSADPRREPLWLTQQLRGILKTHILDTRKPEPPKAEAMELTPGSGQLN</sequence>
<feature type="compositionally biased region" description="Basic and acidic residues" evidence="1">
    <location>
        <begin position="348"/>
        <end position="357"/>
    </location>
</feature>
<evidence type="ECO:0000313" key="4">
    <source>
        <dbReference type="Proteomes" id="UP000760472"/>
    </source>
</evidence>
<feature type="signal peptide" evidence="2">
    <location>
        <begin position="1"/>
        <end position="21"/>
    </location>
</feature>
<comment type="caution">
    <text evidence="3">The sequence shown here is derived from an EMBL/GenBank/DDBJ whole genome shotgun (WGS) entry which is preliminary data.</text>
</comment>
<keyword evidence="4" id="KW-1185">Reference proteome</keyword>
<gene>
    <name evidence="3" type="ORF">JW498_05970</name>
</gene>
<name>A0ABS2W5N4_9GAMM</name>
<accession>A0ABS2W5N4</accession>
<dbReference type="Pfam" id="PF12048">
    <property type="entry name" value="DUF3530"/>
    <property type="match status" value="1"/>
</dbReference>
<evidence type="ECO:0000256" key="1">
    <source>
        <dbReference type="SAM" id="MobiDB-lite"/>
    </source>
</evidence>
<feature type="compositionally biased region" description="Low complexity" evidence="1">
    <location>
        <begin position="33"/>
        <end position="43"/>
    </location>
</feature>
<dbReference type="Proteomes" id="UP000760472">
    <property type="component" value="Unassembled WGS sequence"/>
</dbReference>
<feature type="compositionally biased region" description="Polar residues" evidence="1">
    <location>
        <begin position="182"/>
        <end position="195"/>
    </location>
</feature>
<feature type="region of interest" description="Disordered" evidence="1">
    <location>
        <begin position="162"/>
        <end position="196"/>
    </location>
</feature>
<feature type="compositionally biased region" description="Polar residues" evidence="1">
    <location>
        <begin position="164"/>
        <end position="174"/>
    </location>
</feature>
<feature type="region of interest" description="Disordered" evidence="1">
    <location>
        <begin position="20"/>
        <end position="43"/>
    </location>
</feature>
<feature type="compositionally biased region" description="Basic residues" evidence="1">
    <location>
        <begin position="300"/>
        <end position="309"/>
    </location>
</feature>
<dbReference type="RefSeq" id="WP_205213150.1">
    <property type="nucleotide sequence ID" value="NZ_JAFFZP010000006.1"/>
</dbReference>